<evidence type="ECO:0000256" key="5">
    <source>
        <dbReference type="ARBA" id="ARBA00023136"/>
    </source>
</evidence>
<feature type="transmembrane region" description="Helical" evidence="6">
    <location>
        <begin position="619"/>
        <end position="642"/>
    </location>
</feature>
<feature type="transmembrane region" description="Helical" evidence="6">
    <location>
        <begin position="349"/>
        <end position="370"/>
    </location>
</feature>
<evidence type="ECO:0000259" key="7">
    <source>
        <dbReference type="PROSITE" id="PS50156"/>
    </source>
</evidence>
<evidence type="ECO:0000256" key="1">
    <source>
        <dbReference type="ARBA" id="ARBA00004651"/>
    </source>
</evidence>
<keyword evidence="9" id="KW-1185">Reference proteome</keyword>
<dbReference type="InterPro" id="IPR050545">
    <property type="entry name" value="Mycobact_MmpL"/>
</dbReference>
<comment type="subcellular location">
    <subcellularLocation>
        <location evidence="1">Cell membrane</location>
        <topology evidence="1">Multi-pass membrane protein</topology>
    </subcellularLocation>
</comment>
<feature type="transmembrane region" description="Helical" evidence="6">
    <location>
        <begin position="510"/>
        <end position="527"/>
    </location>
</feature>
<evidence type="ECO:0000313" key="9">
    <source>
        <dbReference type="Proteomes" id="UP000579250"/>
    </source>
</evidence>
<dbReference type="Gene3D" id="1.20.1640.10">
    <property type="entry name" value="Multidrug efflux transporter AcrB transmembrane domain"/>
    <property type="match status" value="2"/>
</dbReference>
<dbReference type="GO" id="GO:0005886">
    <property type="term" value="C:plasma membrane"/>
    <property type="evidence" value="ECO:0007669"/>
    <property type="project" value="UniProtKB-SubCell"/>
</dbReference>
<evidence type="ECO:0000256" key="2">
    <source>
        <dbReference type="ARBA" id="ARBA00022475"/>
    </source>
</evidence>
<keyword evidence="5 6" id="KW-0472">Membrane</keyword>
<sequence>MLSALGRFSARHRWWVLAAWALLVIGVVAGARTAGESFNNDLTLSGTDSQSAYDTLRARYPDMAGDGMQVVVHSEQGAISPDVQQKMQAAVSDVRAEPGVASAQSPFGQARHMVSADGRTAIASVQFTQRAKDIPQESVQKAQEAFDPVRGPGVEVAYGGPAVQAETGPSGQEVYGLVAAVLVLLIAFGSLAAMLVPIVTALAGVGVGLSLITMLSGAVTIGTSGPVVAAMIGLGVGIDYALLVVTRHREEMSRGLAPADAIAAAMGTAGRSVLVAGTTVIVAILSLYVIGVPFVSALGLASAVTVAATLLASVTLLPALLGMFGRNLDRLRIGRRKPSHGSATGTARAVVRFRWAAIVLAVGAFVLLALPLGSLRLGTADGGSQPPGSTQRQAYELVDEAFGPGWTGPLLVTVDYGQDGRAPQQAAALRNTVAQTDGVQNVLPPRPDAQGRTAVLTVIPEGAPDSAATENLVHTLRSDVLPDAAPGAEAHIGGATATSIDLADRLGARMGWFMLLVVGLAFLLLLVEFRSLAVPVVAVLMNLLAVGAAYGPVVAVFQWGWWPASLIGAHPGPVESFAPVMLFAVLFGLSTDYAVFLFSRIHEEFRRDGDARRAVIEGVASTSRVILAAASVMVVVFTSFVFNDQRVVNLFGFGLATAIALYALLAMLVLVPAVLAVLGRAAWWLPGSSARRRAVPDRDTSEVDEPEVQEAR</sequence>
<proteinExistence type="predicted"/>
<evidence type="ECO:0000256" key="3">
    <source>
        <dbReference type="ARBA" id="ARBA00022692"/>
    </source>
</evidence>
<feature type="domain" description="SSD" evidence="7">
    <location>
        <begin position="190"/>
        <end position="323"/>
    </location>
</feature>
<dbReference type="PROSITE" id="PS50156">
    <property type="entry name" value="SSD"/>
    <property type="match status" value="1"/>
</dbReference>
<dbReference type="EMBL" id="JAAXPI010000007">
    <property type="protein sequence ID" value="NKZ03724.1"/>
    <property type="molecule type" value="Genomic_DNA"/>
</dbReference>
<name>A0A846YYR2_9ACTN</name>
<evidence type="ECO:0000256" key="6">
    <source>
        <dbReference type="SAM" id="Phobius"/>
    </source>
</evidence>
<feature type="transmembrane region" description="Helical" evidence="6">
    <location>
        <begin position="300"/>
        <end position="328"/>
    </location>
</feature>
<dbReference type="RefSeq" id="WP_067634756.1">
    <property type="nucleotide sequence ID" value="NZ_JAAXPI010000007.1"/>
</dbReference>
<dbReference type="Pfam" id="PF03176">
    <property type="entry name" value="MMPL"/>
    <property type="match status" value="2"/>
</dbReference>
<feature type="transmembrane region" description="Helical" evidence="6">
    <location>
        <begin position="227"/>
        <end position="245"/>
    </location>
</feature>
<dbReference type="InterPro" id="IPR004869">
    <property type="entry name" value="MMPL_dom"/>
</dbReference>
<protein>
    <submittedName>
        <fullName evidence="8">MMPL family transporter</fullName>
    </submittedName>
</protein>
<evidence type="ECO:0000256" key="4">
    <source>
        <dbReference type="ARBA" id="ARBA00022989"/>
    </source>
</evidence>
<dbReference type="Proteomes" id="UP000579250">
    <property type="component" value="Unassembled WGS sequence"/>
</dbReference>
<feature type="transmembrane region" description="Helical" evidence="6">
    <location>
        <begin position="273"/>
        <end position="294"/>
    </location>
</feature>
<keyword evidence="3 6" id="KW-0812">Transmembrane</keyword>
<feature type="transmembrane region" description="Helical" evidence="6">
    <location>
        <begin position="654"/>
        <end position="683"/>
    </location>
</feature>
<evidence type="ECO:0000313" key="8">
    <source>
        <dbReference type="EMBL" id="NKZ03724.1"/>
    </source>
</evidence>
<keyword evidence="4 6" id="KW-1133">Transmembrane helix</keyword>
<reference evidence="8 9" key="1">
    <citation type="submission" date="2020-04" db="EMBL/GenBank/DDBJ databases">
        <title>MicrobeNet Type strains.</title>
        <authorList>
            <person name="Nicholson A.C."/>
        </authorList>
    </citation>
    <scope>NUCLEOTIDE SEQUENCE [LARGE SCALE GENOMIC DNA]</scope>
    <source>
        <strain evidence="8 9">ATCC BAA-277</strain>
    </source>
</reference>
<dbReference type="InterPro" id="IPR000731">
    <property type="entry name" value="SSD"/>
</dbReference>
<gene>
    <name evidence="8" type="ORF">HGB48_08180</name>
</gene>
<feature type="transmembrane region" description="Helical" evidence="6">
    <location>
        <begin position="174"/>
        <end position="195"/>
    </location>
</feature>
<dbReference type="PANTHER" id="PTHR33406">
    <property type="entry name" value="MEMBRANE PROTEIN MJ1562-RELATED"/>
    <property type="match status" value="1"/>
</dbReference>
<keyword evidence="2" id="KW-1003">Cell membrane</keyword>
<dbReference type="AlphaFoldDB" id="A0A846YYR2"/>
<feature type="transmembrane region" description="Helical" evidence="6">
    <location>
        <begin position="202"/>
        <end position="221"/>
    </location>
</feature>
<accession>A0A846YYR2</accession>
<feature type="transmembrane region" description="Helical" evidence="6">
    <location>
        <begin position="534"/>
        <end position="557"/>
    </location>
</feature>
<dbReference type="PANTHER" id="PTHR33406:SF13">
    <property type="entry name" value="MEMBRANE PROTEIN YDFJ"/>
    <property type="match status" value="1"/>
</dbReference>
<comment type="caution">
    <text evidence="8">The sequence shown here is derived from an EMBL/GenBank/DDBJ whole genome shotgun (WGS) entry which is preliminary data.</text>
</comment>
<dbReference type="SUPFAM" id="SSF82866">
    <property type="entry name" value="Multidrug efflux transporter AcrB transmembrane domain"/>
    <property type="match status" value="2"/>
</dbReference>
<feature type="transmembrane region" description="Helical" evidence="6">
    <location>
        <begin position="577"/>
        <end position="598"/>
    </location>
</feature>
<organism evidence="8 9">
    <name type="scientific">Actinomadura latina</name>
    <dbReference type="NCBI Taxonomy" id="163603"/>
    <lineage>
        <taxon>Bacteria</taxon>
        <taxon>Bacillati</taxon>
        <taxon>Actinomycetota</taxon>
        <taxon>Actinomycetes</taxon>
        <taxon>Streptosporangiales</taxon>
        <taxon>Thermomonosporaceae</taxon>
        <taxon>Actinomadura</taxon>
    </lineage>
</organism>